<dbReference type="InterPro" id="IPR013149">
    <property type="entry name" value="ADH-like_C"/>
</dbReference>
<keyword evidence="3" id="KW-0479">Metal-binding</keyword>
<dbReference type="PANTHER" id="PTHR43350:SF2">
    <property type="entry name" value="GROES-LIKE ZINC-BINDING ALCOHOL DEHYDROGENASE FAMILY PROTEIN"/>
    <property type="match status" value="1"/>
</dbReference>
<proteinExistence type="inferred from homology"/>
<evidence type="ECO:0000256" key="2">
    <source>
        <dbReference type="ARBA" id="ARBA00008072"/>
    </source>
</evidence>
<protein>
    <submittedName>
        <fullName evidence="8">Alcohol dehydrogenase</fullName>
    </submittedName>
</protein>
<reference evidence="8 9" key="1">
    <citation type="journal article" date="2017" name="ISME J.">
        <title>Energy and carbon metabolisms in a deep terrestrial subsurface fluid microbial community.</title>
        <authorList>
            <person name="Momper L."/>
            <person name="Jungbluth S.P."/>
            <person name="Lee M.D."/>
            <person name="Amend J.P."/>
        </authorList>
    </citation>
    <scope>NUCLEOTIDE SEQUENCE [LARGE SCALE GENOMIC DNA]</scope>
    <source>
        <strain evidence="8">SURF_5</strain>
    </source>
</reference>
<dbReference type="PANTHER" id="PTHR43350">
    <property type="entry name" value="NAD-DEPENDENT ALCOHOL DEHYDROGENASE"/>
    <property type="match status" value="1"/>
</dbReference>
<evidence type="ECO:0000259" key="6">
    <source>
        <dbReference type="Pfam" id="PF00107"/>
    </source>
</evidence>
<keyword evidence="5" id="KW-0560">Oxidoreductase</keyword>
<evidence type="ECO:0000256" key="3">
    <source>
        <dbReference type="ARBA" id="ARBA00022723"/>
    </source>
</evidence>
<name>A0A3A4MWT0_ABYX5</name>
<evidence type="ECO:0000256" key="5">
    <source>
        <dbReference type="ARBA" id="ARBA00023002"/>
    </source>
</evidence>
<comment type="caution">
    <text evidence="8">The sequence shown here is derived from an EMBL/GenBank/DDBJ whole genome shotgun (WGS) entry which is preliminary data.</text>
</comment>
<dbReference type="Proteomes" id="UP000265882">
    <property type="component" value="Unassembled WGS sequence"/>
</dbReference>
<accession>A0A3A4MWT0</accession>
<feature type="domain" description="Alcohol dehydrogenase-like N-terminal" evidence="7">
    <location>
        <begin position="23"/>
        <end position="126"/>
    </location>
</feature>
<sequence length="316" mass="33761">MRALVFDEDLQFVKDYPAPVRKRGESLIRVSYAGICNTDLEISKGYMAYRGVLGHEFVGIVEETDTPGLAGKRVVGEINIACGECDFCRAHIKTHCPNRTVLGISGRDGAMADYVVLPDENLHEAPPGVSDEAAVFVEPLAAAFEILSQINIRPGRRVLVLGDGKLGLLVAQVINTTGADCRLIGRSPGKLALARRLAIATADLQSLHPQAADIVIDCTGSPEGLPLALRLVKPRGTVVVKTTVAAQYQIDLAPVVIHEIMVMGSRCGPFRPALSALASGTVRVKELITGVFPLEDALAAFKRALEPGALKILLRT</sequence>
<evidence type="ECO:0000256" key="4">
    <source>
        <dbReference type="ARBA" id="ARBA00022833"/>
    </source>
</evidence>
<dbReference type="InterPro" id="IPR013154">
    <property type="entry name" value="ADH-like_N"/>
</dbReference>
<evidence type="ECO:0000256" key="1">
    <source>
        <dbReference type="ARBA" id="ARBA00001947"/>
    </source>
</evidence>
<keyword evidence="4" id="KW-0862">Zinc</keyword>
<dbReference type="InterPro" id="IPR011032">
    <property type="entry name" value="GroES-like_sf"/>
</dbReference>
<gene>
    <name evidence="8" type="ORF">C4520_21170</name>
</gene>
<evidence type="ECO:0000259" key="7">
    <source>
        <dbReference type="Pfam" id="PF08240"/>
    </source>
</evidence>
<dbReference type="Pfam" id="PF08240">
    <property type="entry name" value="ADH_N"/>
    <property type="match status" value="1"/>
</dbReference>
<dbReference type="InterPro" id="IPR036291">
    <property type="entry name" value="NAD(P)-bd_dom_sf"/>
</dbReference>
<feature type="domain" description="Alcohol dehydrogenase-like C-terminal" evidence="6">
    <location>
        <begin position="166"/>
        <end position="269"/>
    </location>
</feature>
<evidence type="ECO:0000313" key="8">
    <source>
        <dbReference type="EMBL" id="RJP14518.1"/>
    </source>
</evidence>
<dbReference type="Gene3D" id="3.90.180.10">
    <property type="entry name" value="Medium-chain alcohol dehydrogenases, catalytic domain"/>
    <property type="match status" value="1"/>
</dbReference>
<organism evidence="8 9">
    <name type="scientific">Abyssobacteria bacterium (strain SURF_5)</name>
    <dbReference type="NCBI Taxonomy" id="2093360"/>
    <lineage>
        <taxon>Bacteria</taxon>
        <taxon>Pseudomonadati</taxon>
        <taxon>Candidatus Hydrogenedentota</taxon>
        <taxon>Candidatus Abyssobacteria</taxon>
    </lineage>
</organism>
<comment type="cofactor">
    <cofactor evidence="1">
        <name>Zn(2+)</name>
        <dbReference type="ChEBI" id="CHEBI:29105"/>
    </cofactor>
</comment>
<evidence type="ECO:0000313" key="9">
    <source>
        <dbReference type="Proteomes" id="UP000265882"/>
    </source>
</evidence>
<dbReference type="EMBL" id="QZKU01000143">
    <property type="protein sequence ID" value="RJP14518.1"/>
    <property type="molecule type" value="Genomic_DNA"/>
</dbReference>
<dbReference type="SUPFAM" id="SSF50129">
    <property type="entry name" value="GroES-like"/>
    <property type="match status" value="1"/>
</dbReference>
<dbReference type="GO" id="GO:0016491">
    <property type="term" value="F:oxidoreductase activity"/>
    <property type="evidence" value="ECO:0007669"/>
    <property type="project" value="UniProtKB-KW"/>
</dbReference>
<dbReference type="Gene3D" id="3.40.50.720">
    <property type="entry name" value="NAD(P)-binding Rossmann-like Domain"/>
    <property type="match status" value="1"/>
</dbReference>
<dbReference type="Pfam" id="PF00107">
    <property type="entry name" value="ADH_zinc_N"/>
    <property type="match status" value="1"/>
</dbReference>
<dbReference type="AlphaFoldDB" id="A0A3A4MWT0"/>
<dbReference type="GO" id="GO:0046872">
    <property type="term" value="F:metal ion binding"/>
    <property type="evidence" value="ECO:0007669"/>
    <property type="project" value="UniProtKB-KW"/>
</dbReference>
<comment type="similarity">
    <text evidence="2">Belongs to the zinc-containing alcohol dehydrogenase family.</text>
</comment>
<dbReference type="CDD" id="cd08242">
    <property type="entry name" value="MDR_like"/>
    <property type="match status" value="1"/>
</dbReference>
<dbReference type="SUPFAM" id="SSF51735">
    <property type="entry name" value="NAD(P)-binding Rossmann-fold domains"/>
    <property type="match status" value="1"/>
</dbReference>